<evidence type="ECO:0000256" key="3">
    <source>
        <dbReference type="ARBA" id="ARBA00007164"/>
    </source>
</evidence>
<evidence type="ECO:0000256" key="11">
    <source>
        <dbReference type="ARBA" id="ARBA00023316"/>
    </source>
</evidence>
<evidence type="ECO:0000256" key="5">
    <source>
        <dbReference type="ARBA" id="ARBA00022645"/>
    </source>
</evidence>
<gene>
    <name evidence="15" type="ORF">HMPREF9193_00061</name>
</gene>
<dbReference type="Gene3D" id="3.40.710.10">
    <property type="entry name" value="DD-peptidase/beta-lactamase superfamily"/>
    <property type="match status" value="1"/>
</dbReference>
<proteinExistence type="inferred from homology"/>
<comment type="caution">
    <text evidence="15">The sequence shown here is derived from an EMBL/GenBank/DDBJ whole genome shotgun (WGS) entry which is preliminary data.</text>
</comment>
<keyword evidence="5 15" id="KW-0121">Carboxypeptidase</keyword>
<dbReference type="InterPro" id="IPR012907">
    <property type="entry name" value="Peptidase_S11_C"/>
</dbReference>
<dbReference type="EMBL" id="AWVH01000002">
    <property type="protein sequence ID" value="ERJ94527.1"/>
    <property type="molecule type" value="Genomic_DNA"/>
</dbReference>
<dbReference type="EC" id="3.4.16.4" evidence="4"/>
<evidence type="ECO:0000256" key="13">
    <source>
        <dbReference type="RuleBase" id="RU004016"/>
    </source>
</evidence>
<comment type="catalytic activity">
    <reaction evidence="12">
        <text>Preferential cleavage: (Ac)2-L-Lys-D-Ala-|-D-Ala. Also transpeptidation of peptidyl-alanyl moieties that are N-acyl substituents of D-alanine.</text>
        <dbReference type="EC" id="3.4.16.4"/>
    </reaction>
</comment>
<organism evidence="15 16">
    <name type="scientific">Treponema lecithinolyticum ATCC 700332</name>
    <dbReference type="NCBI Taxonomy" id="1321815"/>
    <lineage>
        <taxon>Bacteria</taxon>
        <taxon>Pseudomonadati</taxon>
        <taxon>Spirochaetota</taxon>
        <taxon>Spirochaetia</taxon>
        <taxon>Spirochaetales</taxon>
        <taxon>Treponemataceae</taxon>
        <taxon>Treponema</taxon>
    </lineage>
</organism>
<dbReference type="GO" id="GO:0004180">
    <property type="term" value="F:carboxypeptidase activity"/>
    <property type="evidence" value="ECO:0007669"/>
    <property type="project" value="UniProtKB-KW"/>
</dbReference>
<keyword evidence="9" id="KW-0133">Cell shape</keyword>
<evidence type="ECO:0000313" key="15">
    <source>
        <dbReference type="EMBL" id="ERJ94527.1"/>
    </source>
</evidence>
<accession>A0ABN0P2D0</accession>
<dbReference type="Gene3D" id="2.60.410.10">
    <property type="entry name" value="D-Ala-D-Ala carboxypeptidase, C-terminal domain"/>
    <property type="match status" value="1"/>
</dbReference>
<dbReference type="Proteomes" id="UP000016649">
    <property type="component" value="Unassembled WGS sequence"/>
</dbReference>
<evidence type="ECO:0000256" key="10">
    <source>
        <dbReference type="ARBA" id="ARBA00022984"/>
    </source>
</evidence>
<dbReference type="InterPro" id="IPR018044">
    <property type="entry name" value="Peptidase_S11"/>
</dbReference>
<dbReference type="InterPro" id="IPR001967">
    <property type="entry name" value="Peptidase_S11_N"/>
</dbReference>
<reference evidence="15 16" key="1">
    <citation type="submission" date="2013-08" db="EMBL/GenBank/DDBJ databases">
        <authorList>
            <person name="Weinstock G."/>
            <person name="Sodergren E."/>
            <person name="Wylie T."/>
            <person name="Fulton L."/>
            <person name="Fulton R."/>
            <person name="Fronick C."/>
            <person name="O'Laughlin M."/>
            <person name="Godfrey J."/>
            <person name="Miner T."/>
            <person name="Herter B."/>
            <person name="Appelbaum E."/>
            <person name="Cordes M."/>
            <person name="Lek S."/>
            <person name="Wollam A."/>
            <person name="Pepin K.H."/>
            <person name="Palsikar V.B."/>
            <person name="Mitreva M."/>
            <person name="Wilson R.K."/>
        </authorList>
    </citation>
    <scope>NUCLEOTIDE SEQUENCE [LARGE SCALE GENOMIC DNA]</scope>
    <source>
        <strain evidence="15 16">ATCC 700332</strain>
    </source>
</reference>
<dbReference type="InterPro" id="IPR015956">
    <property type="entry name" value="Peniciliin-bd_prot_C_sf"/>
</dbReference>
<evidence type="ECO:0000256" key="4">
    <source>
        <dbReference type="ARBA" id="ARBA00012448"/>
    </source>
</evidence>
<keyword evidence="16" id="KW-1185">Reference proteome</keyword>
<name>A0ABN0P2D0_TRELE</name>
<keyword evidence="8" id="KW-0378">Hydrolase</keyword>
<evidence type="ECO:0000256" key="12">
    <source>
        <dbReference type="ARBA" id="ARBA00034000"/>
    </source>
</evidence>
<keyword evidence="7" id="KW-0732">Signal</keyword>
<dbReference type="SUPFAM" id="SSF56601">
    <property type="entry name" value="beta-lactamase/transpeptidase-like"/>
    <property type="match status" value="1"/>
</dbReference>
<evidence type="ECO:0000256" key="9">
    <source>
        <dbReference type="ARBA" id="ARBA00022960"/>
    </source>
</evidence>
<dbReference type="InterPro" id="IPR037167">
    <property type="entry name" value="Peptidase_S11_C_sf"/>
</dbReference>
<dbReference type="SUPFAM" id="SSF69189">
    <property type="entry name" value="Penicillin-binding protein associated domain"/>
    <property type="match status" value="1"/>
</dbReference>
<comment type="function">
    <text evidence="1">Removes C-terminal D-alanyl residues from sugar-peptide cell wall precursors.</text>
</comment>
<comment type="pathway">
    <text evidence="2">Cell wall biogenesis; peptidoglycan biosynthesis.</text>
</comment>
<keyword evidence="11" id="KW-0961">Cell wall biogenesis/degradation</keyword>
<evidence type="ECO:0000256" key="7">
    <source>
        <dbReference type="ARBA" id="ARBA00022729"/>
    </source>
</evidence>
<evidence type="ECO:0000259" key="14">
    <source>
        <dbReference type="SMART" id="SM00936"/>
    </source>
</evidence>
<dbReference type="PRINTS" id="PR00725">
    <property type="entry name" value="DADACBPTASE1"/>
</dbReference>
<comment type="similarity">
    <text evidence="3 13">Belongs to the peptidase S11 family.</text>
</comment>
<feature type="domain" description="Peptidase S11 D-Ala-D-Ala carboxypeptidase A C-terminal" evidence="14">
    <location>
        <begin position="300"/>
        <end position="407"/>
    </location>
</feature>
<evidence type="ECO:0000313" key="16">
    <source>
        <dbReference type="Proteomes" id="UP000016649"/>
    </source>
</evidence>
<dbReference type="PANTHER" id="PTHR21581">
    <property type="entry name" value="D-ALANYL-D-ALANINE CARBOXYPEPTIDASE"/>
    <property type="match status" value="1"/>
</dbReference>
<dbReference type="InterPro" id="IPR012338">
    <property type="entry name" value="Beta-lactam/transpept-like"/>
</dbReference>
<evidence type="ECO:0000256" key="8">
    <source>
        <dbReference type="ARBA" id="ARBA00022801"/>
    </source>
</evidence>
<dbReference type="Pfam" id="PF00768">
    <property type="entry name" value="Peptidase_S11"/>
    <property type="match status" value="1"/>
</dbReference>
<protein>
    <recommendedName>
        <fullName evidence="4">serine-type D-Ala-D-Ala carboxypeptidase</fullName>
        <ecNumber evidence="4">3.4.16.4</ecNumber>
    </recommendedName>
</protein>
<evidence type="ECO:0000256" key="1">
    <source>
        <dbReference type="ARBA" id="ARBA00003217"/>
    </source>
</evidence>
<dbReference type="SMART" id="SM00936">
    <property type="entry name" value="PBP5_C"/>
    <property type="match status" value="1"/>
</dbReference>
<evidence type="ECO:0000256" key="2">
    <source>
        <dbReference type="ARBA" id="ARBA00004752"/>
    </source>
</evidence>
<keyword evidence="6" id="KW-0645">Protease</keyword>
<dbReference type="Pfam" id="PF07943">
    <property type="entry name" value="PBP5_C"/>
    <property type="match status" value="1"/>
</dbReference>
<dbReference type="PANTHER" id="PTHR21581:SF6">
    <property type="entry name" value="TRAFFICKING PROTEIN PARTICLE COMPLEX SUBUNIT 12"/>
    <property type="match status" value="1"/>
</dbReference>
<evidence type="ECO:0000256" key="6">
    <source>
        <dbReference type="ARBA" id="ARBA00022670"/>
    </source>
</evidence>
<keyword evidence="10" id="KW-0573">Peptidoglycan synthesis</keyword>
<sequence length="429" mass="46624">MYRTTVDKQFPRAPLSKLFWDKKEAGIDEDTTLSVYALSVLAADMHTGSILYEKNADQSIPPASMTKLVAMYIAFEEAAAGTISLDDTVPLPKESWAVNAPPSSSLMFLNQGQTVSVRELLLGLAVSSGNDAAIALADYICGSQKAFVQRMNDEVKKLGLKHTVFVDASGYSEQNTTTAREFASFVRTYLERYPESIPNFHSVKEFAYPKEHNIIGLSKEANPTIVQKNTNPALGAVKGVNGLKTGYIPESGYNLTLTAERDNTAIFAVMLGGPGQGTAQGNSYRLKDAQNLSDYVFSNFKTFDAYKSSRSSNDKDGKSNNSGHCSSEFALPIAALKGTKNALYAKEAFPAVMTVPASGKRVERILKTNPFVYAPVATGQRIGYAQYNVDGLTVQIIPLIADRDIKKAFLPKQLLDRLAAALLISLRLA</sequence>